<reference evidence="1" key="1">
    <citation type="submission" date="2023-04" db="EMBL/GenBank/DDBJ databases">
        <title>Phytophthora fragariaefolia NBRC 109709.</title>
        <authorList>
            <person name="Ichikawa N."/>
            <person name="Sato H."/>
            <person name="Tonouchi N."/>
        </authorList>
    </citation>
    <scope>NUCLEOTIDE SEQUENCE</scope>
    <source>
        <strain evidence="1">NBRC 109709</strain>
    </source>
</reference>
<organism evidence="1 2">
    <name type="scientific">Phytophthora fragariaefolia</name>
    <dbReference type="NCBI Taxonomy" id="1490495"/>
    <lineage>
        <taxon>Eukaryota</taxon>
        <taxon>Sar</taxon>
        <taxon>Stramenopiles</taxon>
        <taxon>Oomycota</taxon>
        <taxon>Peronosporomycetes</taxon>
        <taxon>Peronosporales</taxon>
        <taxon>Peronosporaceae</taxon>
        <taxon>Phytophthora</taxon>
    </lineage>
</organism>
<dbReference type="EMBL" id="BSXT01003338">
    <property type="protein sequence ID" value="GMF53733.1"/>
    <property type="molecule type" value="Genomic_DNA"/>
</dbReference>
<name>A0A9W6Y706_9STRA</name>
<protein>
    <submittedName>
        <fullName evidence="1">Unnamed protein product</fullName>
    </submittedName>
</protein>
<evidence type="ECO:0000313" key="2">
    <source>
        <dbReference type="Proteomes" id="UP001165121"/>
    </source>
</evidence>
<keyword evidence="2" id="KW-1185">Reference proteome</keyword>
<gene>
    <name evidence="1" type="ORF">Pfra01_002227200</name>
</gene>
<dbReference type="AlphaFoldDB" id="A0A9W6Y706"/>
<evidence type="ECO:0000313" key="1">
    <source>
        <dbReference type="EMBL" id="GMF53733.1"/>
    </source>
</evidence>
<dbReference type="Proteomes" id="UP001165121">
    <property type="component" value="Unassembled WGS sequence"/>
</dbReference>
<comment type="caution">
    <text evidence="1">The sequence shown here is derived from an EMBL/GenBank/DDBJ whole genome shotgun (WGS) entry which is preliminary data.</text>
</comment>
<proteinExistence type="predicted"/>
<accession>A0A9W6Y706</accession>
<sequence>MLNRRTGCTGQGSTSAARNVTGPWYLGGDPSFAWYVGGSKLAKIPIRKERVTSTGTGRTIITIIPRRSASSRCIGTAMATPTCAVAFGRNPTLAEGPARCGIGRRAAAVRCIHVDGRGLGELCAASLGSGLAEIAAVIVVQTGAEHHRRTTAT</sequence>